<dbReference type="GO" id="GO:0008168">
    <property type="term" value="F:methyltransferase activity"/>
    <property type="evidence" value="ECO:0007669"/>
    <property type="project" value="UniProtKB-KW"/>
</dbReference>
<dbReference type="AlphaFoldDB" id="A0A379FK70"/>
<evidence type="ECO:0000313" key="4">
    <source>
        <dbReference type="EMBL" id="SUC29185.1"/>
    </source>
</evidence>
<proteinExistence type="predicted"/>
<evidence type="ECO:0000259" key="3">
    <source>
        <dbReference type="Pfam" id="PF05175"/>
    </source>
</evidence>
<dbReference type="GO" id="GO:0032259">
    <property type="term" value="P:methylation"/>
    <property type="evidence" value="ECO:0007669"/>
    <property type="project" value="UniProtKB-KW"/>
</dbReference>
<protein>
    <submittedName>
        <fullName evidence="4">Phospholipid N-methyltransferase</fullName>
    </submittedName>
</protein>
<evidence type="ECO:0000313" key="5">
    <source>
        <dbReference type="Proteomes" id="UP000254208"/>
    </source>
</evidence>
<evidence type="ECO:0000256" key="1">
    <source>
        <dbReference type="ARBA" id="ARBA00022603"/>
    </source>
</evidence>
<dbReference type="RefSeq" id="WP_115166318.1">
    <property type="nucleotide sequence ID" value="NZ_ABEXOC020000005.1"/>
</dbReference>
<organism evidence="4 5">
    <name type="scientific">Providencia rettgeri</name>
    <dbReference type="NCBI Taxonomy" id="587"/>
    <lineage>
        <taxon>Bacteria</taxon>
        <taxon>Pseudomonadati</taxon>
        <taxon>Pseudomonadota</taxon>
        <taxon>Gammaproteobacteria</taxon>
        <taxon>Enterobacterales</taxon>
        <taxon>Morganellaceae</taxon>
        <taxon>Providencia</taxon>
    </lineage>
</organism>
<dbReference type="Proteomes" id="UP000254208">
    <property type="component" value="Unassembled WGS sequence"/>
</dbReference>
<evidence type="ECO:0000256" key="2">
    <source>
        <dbReference type="ARBA" id="ARBA00022691"/>
    </source>
</evidence>
<keyword evidence="4" id="KW-0808">Transferase</keyword>
<sequence>MFIINALWLNSYKEYIKQFITSPREMGSIIPSSSSLCNTMLSYIDWDKQSKFAEIGAGNGVMTKQILQKSSLNTSLDIYEVNNTFITQLQQIKDNRVVVYPISAEYLQDEYDVIISGIPFLSLNKKIGMRILKKANQCLVVKQGVFILFQYTQSCEKMFSRYFNFTKQRVYLNFPPAWVYVCYPK</sequence>
<keyword evidence="2" id="KW-0949">S-adenosyl-L-methionine</keyword>
<dbReference type="Pfam" id="PF05175">
    <property type="entry name" value="MTS"/>
    <property type="match status" value="1"/>
</dbReference>
<dbReference type="Gene3D" id="3.40.50.150">
    <property type="entry name" value="Vaccinia Virus protein VP39"/>
    <property type="match status" value="1"/>
</dbReference>
<dbReference type="EMBL" id="UGTZ01000001">
    <property type="protein sequence ID" value="SUC29185.1"/>
    <property type="molecule type" value="Genomic_DNA"/>
</dbReference>
<dbReference type="InterPro" id="IPR007848">
    <property type="entry name" value="Small_mtfrase_dom"/>
</dbReference>
<dbReference type="GeneID" id="93671255"/>
<reference evidence="4 5" key="1">
    <citation type="submission" date="2018-06" db="EMBL/GenBank/DDBJ databases">
        <authorList>
            <consortium name="Pathogen Informatics"/>
            <person name="Doyle S."/>
        </authorList>
    </citation>
    <scope>NUCLEOTIDE SEQUENCE [LARGE SCALE GENOMIC DNA]</scope>
    <source>
        <strain evidence="4 5">NCTC11801</strain>
    </source>
</reference>
<keyword evidence="1 4" id="KW-0489">Methyltransferase</keyword>
<dbReference type="InterPro" id="IPR029063">
    <property type="entry name" value="SAM-dependent_MTases_sf"/>
</dbReference>
<dbReference type="SUPFAM" id="SSF53335">
    <property type="entry name" value="S-adenosyl-L-methionine-dependent methyltransferases"/>
    <property type="match status" value="1"/>
</dbReference>
<name>A0A379FK70_PRORE</name>
<gene>
    <name evidence="4" type="ORF">NCTC11801_00077</name>
</gene>
<accession>A0A379FK70</accession>
<feature type="domain" description="Methyltransferase small" evidence="3">
    <location>
        <begin position="40"/>
        <end position="167"/>
    </location>
</feature>
<dbReference type="OrthoDB" id="9805585at2"/>